<name>A0A507FQ23_9FUNG</name>
<comment type="caution">
    <text evidence="2">The sequence shown here is derived from an EMBL/GenBank/DDBJ whole genome shotgun (WGS) entry which is preliminary data.</text>
</comment>
<dbReference type="OrthoDB" id="2101736at2759"/>
<evidence type="ECO:0008006" key="4">
    <source>
        <dbReference type="Google" id="ProtNLM"/>
    </source>
</evidence>
<evidence type="ECO:0000256" key="1">
    <source>
        <dbReference type="SAM" id="SignalP"/>
    </source>
</evidence>
<gene>
    <name evidence="2" type="ORF">CcCBS67573_g00382</name>
</gene>
<dbReference type="Proteomes" id="UP000320333">
    <property type="component" value="Unassembled WGS sequence"/>
</dbReference>
<protein>
    <recommendedName>
        <fullName evidence="4">Plastocyanin-like domain-containing protein</fullName>
    </recommendedName>
</protein>
<organism evidence="2 3">
    <name type="scientific">Chytriomyces confervae</name>
    <dbReference type="NCBI Taxonomy" id="246404"/>
    <lineage>
        <taxon>Eukaryota</taxon>
        <taxon>Fungi</taxon>
        <taxon>Fungi incertae sedis</taxon>
        <taxon>Chytridiomycota</taxon>
        <taxon>Chytridiomycota incertae sedis</taxon>
        <taxon>Chytridiomycetes</taxon>
        <taxon>Chytridiales</taxon>
        <taxon>Chytriomycetaceae</taxon>
        <taxon>Chytriomyces</taxon>
    </lineage>
</organism>
<proteinExistence type="predicted"/>
<evidence type="ECO:0000313" key="3">
    <source>
        <dbReference type="Proteomes" id="UP000320333"/>
    </source>
</evidence>
<reference evidence="2 3" key="1">
    <citation type="journal article" date="2019" name="Sci. Rep.">
        <title>Comparative genomics of chytrid fungi reveal insights into the obligate biotrophic and pathogenic lifestyle of Synchytrium endobioticum.</title>
        <authorList>
            <person name="van de Vossenberg B.T.L.H."/>
            <person name="Warris S."/>
            <person name="Nguyen H.D.T."/>
            <person name="van Gent-Pelzer M.P.E."/>
            <person name="Joly D.L."/>
            <person name="van de Geest H.C."/>
            <person name="Bonants P.J.M."/>
            <person name="Smith D.S."/>
            <person name="Levesque C.A."/>
            <person name="van der Lee T.A.J."/>
        </authorList>
    </citation>
    <scope>NUCLEOTIDE SEQUENCE [LARGE SCALE GENOMIC DNA]</scope>
    <source>
        <strain evidence="2 3">CBS 675.73</strain>
    </source>
</reference>
<keyword evidence="3" id="KW-1185">Reference proteome</keyword>
<evidence type="ECO:0000313" key="2">
    <source>
        <dbReference type="EMBL" id="TPX78363.1"/>
    </source>
</evidence>
<keyword evidence="1" id="KW-0732">Signal</keyword>
<sequence length="194" mass="21699">MSRWIIAATAIGLGAVHALTTKLDPPQSTILARHAKDQEASATPMIDLFQMRLPKTLFQTPSLAEYAKSFAYSPVFSLERLLLKATLVAKDISVPDRFEVGDRLAAWRVIERLDDKHELLMAWGHDWTPINGTTYFKLVDEADSVKIQFGSGLMLPNGTSVNPVVMHLHGFYSRCLIFNTAATLLARQWMVSKQ</sequence>
<dbReference type="EMBL" id="QEAP01000005">
    <property type="protein sequence ID" value="TPX78363.1"/>
    <property type="molecule type" value="Genomic_DNA"/>
</dbReference>
<dbReference type="AlphaFoldDB" id="A0A507FQ23"/>
<feature type="signal peptide" evidence="1">
    <location>
        <begin position="1"/>
        <end position="18"/>
    </location>
</feature>
<accession>A0A507FQ23</accession>
<feature type="chain" id="PRO_5021344706" description="Plastocyanin-like domain-containing protein" evidence="1">
    <location>
        <begin position="19"/>
        <end position="194"/>
    </location>
</feature>